<organism evidence="1 2">
    <name type="scientific">Racocetra fulgida</name>
    <dbReference type="NCBI Taxonomy" id="60492"/>
    <lineage>
        <taxon>Eukaryota</taxon>
        <taxon>Fungi</taxon>
        <taxon>Fungi incertae sedis</taxon>
        <taxon>Mucoromycota</taxon>
        <taxon>Glomeromycotina</taxon>
        <taxon>Glomeromycetes</taxon>
        <taxon>Diversisporales</taxon>
        <taxon>Gigasporaceae</taxon>
        <taxon>Racocetra</taxon>
    </lineage>
</organism>
<gene>
    <name evidence="1" type="ORF">RFULGI_LOCUS12425</name>
</gene>
<reference evidence="1" key="1">
    <citation type="submission" date="2021-06" db="EMBL/GenBank/DDBJ databases">
        <authorList>
            <person name="Kallberg Y."/>
            <person name="Tangrot J."/>
            <person name="Rosling A."/>
        </authorList>
    </citation>
    <scope>NUCLEOTIDE SEQUENCE</scope>
    <source>
        <strain evidence="1">IN212</strain>
    </source>
</reference>
<dbReference type="EMBL" id="CAJVPZ010029750">
    <property type="protein sequence ID" value="CAG8734996.1"/>
    <property type="molecule type" value="Genomic_DNA"/>
</dbReference>
<dbReference type="Proteomes" id="UP000789396">
    <property type="component" value="Unassembled WGS sequence"/>
</dbReference>
<comment type="caution">
    <text evidence="1">The sequence shown here is derived from an EMBL/GenBank/DDBJ whole genome shotgun (WGS) entry which is preliminary data.</text>
</comment>
<dbReference type="AlphaFoldDB" id="A0A9N9IFP2"/>
<dbReference type="OrthoDB" id="2412924at2759"/>
<protein>
    <submittedName>
        <fullName evidence="1">9948_t:CDS:1</fullName>
    </submittedName>
</protein>
<accession>A0A9N9IFP2</accession>
<keyword evidence="2" id="KW-1185">Reference proteome</keyword>
<evidence type="ECO:0000313" key="1">
    <source>
        <dbReference type="EMBL" id="CAG8734996.1"/>
    </source>
</evidence>
<sequence>IKALNFWNIMNLEEYINYSEEKDIHNILNDQEILNLATNPKSAKNEMIQYIVQQDLNEVAQSKYNKTLLKLQKEVRKFRNAAFKQANIETYFTSEIPEI</sequence>
<proteinExistence type="predicted"/>
<evidence type="ECO:0000313" key="2">
    <source>
        <dbReference type="Proteomes" id="UP000789396"/>
    </source>
</evidence>
<name>A0A9N9IFP2_9GLOM</name>
<feature type="non-terminal residue" evidence="1">
    <location>
        <position position="1"/>
    </location>
</feature>